<feature type="region of interest" description="Disordered" evidence="1">
    <location>
        <begin position="1"/>
        <end position="22"/>
    </location>
</feature>
<evidence type="ECO:0000256" key="1">
    <source>
        <dbReference type="SAM" id="MobiDB-lite"/>
    </source>
</evidence>
<evidence type="ECO:0000313" key="3">
    <source>
        <dbReference type="EMBL" id="QJB02542.1"/>
    </source>
</evidence>
<gene>
    <name evidence="2" type="ORF">MM171A00909_0003</name>
    <name evidence="3" type="ORF">MM171B01192_0008</name>
</gene>
<protein>
    <submittedName>
        <fullName evidence="3">Uncharacterized protein</fullName>
    </submittedName>
</protein>
<evidence type="ECO:0000313" key="2">
    <source>
        <dbReference type="EMBL" id="QJA99759.1"/>
    </source>
</evidence>
<name>A0A6M3MCQ3_9ZZZZ</name>
<proteinExistence type="predicted"/>
<organism evidence="3">
    <name type="scientific">viral metagenome</name>
    <dbReference type="NCBI Taxonomy" id="1070528"/>
    <lineage>
        <taxon>unclassified sequences</taxon>
        <taxon>metagenomes</taxon>
        <taxon>organismal metagenomes</taxon>
    </lineage>
</organism>
<reference evidence="3" key="1">
    <citation type="submission" date="2020-03" db="EMBL/GenBank/DDBJ databases">
        <title>The deep terrestrial virosphere.</title>
        <authorList>
            <person name="Holmfeldt K."/>
            <person name="Nilsson E."/>
            <person name="Simone D."/>
            <person name="Lopez-Fernandez M."/>
            <person name="Wu X."/>
            <person name="de Brujin I."/>
            <person name="Lundin D."/>
            <person name="Andersson A."/>
            <person name="Bertilsson S."/>
            <person name="Dopson M."/>
        </authorList>
    </citation>
    <scope>NUCLEOTIDE SEQUENCE</scope>
    <source>
        <strain evidence="2">MM171A00909</strain>
        <strain evidence="3">MM171B01192</strain>
    </source>
</reference>
<dbReference type="EMBL" id="MT143791">
    <property type="protein sequence ID" value="QJB02542.1"/>
    <property type="molecule type" value="Genomic_DNA"/>
</dbReference>
<accession>A0A6M3MCQ3</accession>
<dbReference type="AlphaFoldDB" id="A0A6M3MCQ3"/>
<dbReference type="EMBL" id="MT143666">
    <property type="protein sequence ID" value="QJA99759.1"/>
    <property type="molecule type" value="Genomic_DNA"/>
</dbReference>
<sequence>MSEDILAKKPKYGSQDEETTPNEVERLVKEAYENWVTRDLKPYIEELLKKFDVIRAHLDAVPCDDADFFKWDISTISFNELMKNLYAALPPKEEKP</sequence>